<evidence type="ECO:0000313" key="3">
    <source>
        <dbReference type="Proteomes" id="UP000600946"/>
    </source>
</evidence>
<comment type="caution">
    <text evidence="2">The sequence shown here is derived from an EMBL/GenBank/DDBJ whole genome shotgun (WGS) entry which is preliminary data.</text>
</comment>
<protein>
    <submittedName>
        <fullName evidence="2">ATP/GTP-binding protein</fullName>
    </submittedName>
</protein>
<evidence type="ECO:0000256" key="1">
    <source>
        <dbReference type="SAM" id="MobiDB-lite"/>
    </source>
</evidence>
<dbReference type="Proteomes" id="UP000600946">
    <property type="component" value="Unassembled WGS sequence"/>
</dbReference>
<keyword evidence="3" id="KW-1185">Reference proteome</keyword>
<feature type="region of interest" description="Disordered" evidence="1">
    <location>
        <begin position="300"/>
        <end position="331"/>
    </location>
</feature>
<dbReference type="PIRSF" id="PIRSF015040">
    <property type="entry name" value="ATPase_SAG2001_prd"/>
    <property type="match status" value="1"/>
</dbReference>
<sequence length="847" mass="92339">MRLPIRHVEGNLIFTTQGVCWAVWRVAAANYSHAPATAKKRRLKSLESLFKSLAGEPMLLSLCPQVDPIAVVRQMVADVDLAKSPRYEQLGCAVLDQLESMELTGRTDWLAVPLPALSRKDAVVSAFKAAKAELDLQLGLLPAPVTRDEVERRSEQAARMHTQWPSGVAMRPASEAEILWIYGHSARRGLAEPFLPDGTEQGMRGRGRTCAALGELVLGEGGADFDRARTGPGNPFQRRTLEVVSPWGSSHQALLALSEMPEAFALPGAAYLQQLDDLAYPVDWAARLVITPGTAAEAKTRRRARHLKSQAAEYEGDPAGPPASIAQHQADNDEFRERITANRREVEIRAMVTLAVWGNSPDDAQARAASLESDFGATEYTFSRPVGEQASLWQGMLPGCRTPRVLLGYAQYLLARDFAMAMPWCGSALGDERGGLFGLQLASGGARPVLIDPARGPRANASASMAFLGELGAGKSVAMKSAVYNVLARGHRPDAPRSRGRAVIVDRTKDEEWVRFAQACPGTTQVIRIDQSAEVSLDPLRLFVHDSPQAAARFTESFLTLLLGVRPMDLEGVALSEAVQAVLEGPAPSMRALADELTARGADDPAARTLARKLKAVARKDLARVVFDEHLPVVDTQRADSVVFAVNSLQLPKKSELASEHRIERLEFEKVLGRALMYLIAAVARETVMKSKDEFGVAVFDECWWLTSSDEGLELLLELIRDGRKHLAAAYLGSHDPFDIGPADNEKGAIIRGLIPYRFLFRQTTRQLAARGLEFLGVDATDPDLLDLVTAGLSPIDLPDEERLLRAGECLHRDLAGRIGLMKVLIPADEAVMKVIHTTPTDYRTAA</sequence>
<organism evidence="2 3">
    <name type="scientific">Streptomyces xanthochromogenes</name>
    <dbReference type="NCBI Taxonomy" id="67384"/>
    <lineage>
        <taxon>Bacteria</taxon>
        <taxon>Bacillati</taxon>
        <taxon>Actinomycetota</taxon>
        <taxon>Actinomycetes</taxon>
        <taxon>Kitasatosporales</taxon>
        <taxon>Streptomycetaceae</taxon>
        <taxon>Streptomyces</taxon>
    </lineage>
</organism>
<evidence type="ECO:0000313" key="2">
    <source>
        <dbReference type="EMBL" id="GGY71979.1"/>
    </source>
</evidence>
<dbReference type="EMBL" id="BMUU01000029">
    <property type="protein sequence ID" value="GGY71979.1"/>
    <property type="molecule type" value="Genomic_DNA"/>
</dbReference>
<accession>A0ABQ3AZT0</accession>
<dbReference type="Gene3D" id="3.40.50.300">
    <property type="entry name" value="P-loop containing nucleotide triphosphate hydrolases"/>
    <property type="match status" value="2"/>
</dbReference>
<name>A0ABQ3AZT0_9ACTN</name>
<dbReference type="InterPro" id="IPR016628">
    <property type="entry name" value="ATPase_SAG2001_prd"/>
</dbReference>
<dbReference type="GeneID" id="96295592"/>
<dbReference type="InterPro" id="IPR027417">
    <property type="entry name" value="P-loop_NTPase"/>
</dbReference>
<gene>
    <name evidence="2" type="ORF">GCM10010326_77750</name>
</gene>
<dbReference type="RefSeq" id="WP_190029635.1">
    <property type="nucleotide sequence ID" value="NZ_BMUU01000029.1"/>
</dbReference>
<reference evidence="3" key="1">
    <citation type="journal article" date="2019" name="Int. J. Syst. Evol. Microbiol.">
        <title>The Global Catalogue of Microorganisms (GCM) 10K type strain sequencing project: providing services to taxonomists for standard genome sequencing and annotation.</title>
        <authorList>
            <consortium name="The Broad Institute Genomics Platform"/>
            <consortium name="The Broad Institute Genome Sequencing Center for Infectious Disease"/>
            <person name="Wu L."/>
            <person name="Ma J."/>
        </authorList>
    </citation>
    <scope>NUCLEOTIDE SEQUENCE [LARGE SCALE GENOMIC DNA]</scope>
    <source>
        <strain evidence="3">JCM 4594</strain>
    </source>
</reference>
<proteinExistence type="predicted"/>
<dbReference type="SUPFAM" id="SSF52540">
    <property type="entry name" value="P-loop containing nucleoside triphosphate hydrolases"/>
    <property type="match status" value="1"/>
</dbReference>
<dbReference type="Pfam" id="PF12846">
    <property type="entry name" value="AAA_10"/>
    <property type="match status" value="1"/>
</dbReference>